<dbReference type="InterPro" id="IPR006176">
    <property type="entry name" value="3-OHacyl-CoA_DH_NAD-bd"/>
</dbReference>
<dbReference type="Pfam" id="PF00725">
    <property type="entry name" value="3HCDH"/>
    <property type="match status" value="1"/>
</dbReference>
<evidence type="ECO:0000313" key="15">
    <source>
        <dbReference type="Proteomes" id="UP000067683"/>
    </source>
</evidence>
<dbReference type="InterPro" id="IPR013328">
    <property type="entry name" value="6PGD_dom2"/>
</dbReference>
<comment type="similarity">
    <text evidence="3">Belongs to the 3-hydroxyacyl-CoA dehydrogenase family.</text>
</comment>
<proteinExistence type="inferred from homology"/>
<evidence type="ECO:0000256" key="8">
    <source>
        <dbReference type="ARBA" id="ARBA00023027"/>
    </source>
</evidence>
<organism evidence="14 15">
    <name type="scientific">Planococcus rifietoensis</name>
    <dbReference type="NCBI Taxonomy" id="200991"/>
    <lineage>
        <taxon>Bacteria</taxon>
        <taxon>Bacillati</taxon>
        <taxon>Bacillota</taxon>
        <taxon>Bacilli</taxon>
        <taxon>Bacillales</taxon>
        <taxon>Caryophanaceae</taxon>
        <taxon>Planococcus</taxon>
    </lineage>
</organism>
<feature type="domain" description="3-hydroxyacyl-CoA dehydrogenase NAD binding" evidence="13">
    <location>
        <begin position="3"/>
        <end position="181"/>
    </location>
</feature>
<dbReference type="EMBL" id="CP013659">
    <property type="protein sequence ID" value="ALS76575.1"/>
    <property type="molecule type" value="Genomic_DNA"/>
</dbReference>
<feature type="domain" description="3-hydroxyacyl-CoA dehydrogenase C-terminal" evidence="12">
    <location>
        <begin position="186"/>
        <end position="284"/>
    </location>
</feature>
<gene>
    <name evidence="14" type="ORF">AUC31_15775</name>
</gene>
<dbReference type="SUPFAM" id="SSF51735">
    <property type="entry name" value="NAD(P)-binding Rossmann-fold domains"/>
    <property type="match status" value="1"/>
</dbReference>
<dbReference type="KEGG" id="prt:AUC31_15775"/>
<accession>A0A0U2XI43</accession>
<keyword evidence="6" id="KW-0597">Phosphoprotein</keyword>
<keyword evidence="7" id="KW-0560">Oxidoreductase</keyword>
<dbReference type="GO" id="GO:0005737">
    <property type="term" value="C:cytoplasm"/>
    <property type="evidence" value="ECO:0007669"/>
    <property type="project" value="UniProtKB-SubCell"/>
</dbReference>
<evidence type="ECO:0000259" key="12">
    <source>
        <dbReference type="Pfam" id="PF00725"/>
    </source>
</evidence>
<evidence type="ECO:0000313" key="14">
    <source>
        <dbReference type="EMBL" id="ALS76575.1"/>
    </source>
</evidence>
<evidence type="ECO:0000259" key="13">
    <source>
        <dbReference type="Pfam" id="PF02737"/>
    </source>
</evidence>
<dbReference type="STRING" id="200991.AUC31_15775"/>
<sequence length="311" mass="34353">MENIAIIGAGTMGHSIALSAAWSGLSVKIYGVDVRDVEKASKGFEVKLHLMTDNELISKEQEKEITERVAFTVSLEEAVKEAEFIIEAVPENMVLKHQIYRQLEELVATDIIIASNSSGLMPTALAEEMKHPERFVLTHFWNPAHLIPLVEIVGGEKTDEQTLQQTKALIEQMNKQAVLLKKELPGFIGNRLQFALFREAQALLDAGVASKEDIDAAVTYSIGRRLPVTGPLQTADLGGLDIFYAISDYLFEDLSTDRKPGRTLSALAGNGELGAKTGSGFYDWPEVQSKAVQAKREEALIHFLKQDMEKE</sequence>
<evidence type="ECO:0000256" key="1">
    <source>
        <dbReference type="ARBA" id="ARBA00004496"/>
    </source>
</evidence>
<dbReference type="InterPro" id="IPR006108">
    <property type="entry name" value="3HC_DH_C"/>
</dbReference>
<protein>
    <recommendedName>
        <fullName evidence="10">L-gulonate 3-dehydrogenase</fullName>
        <ecNumber evidence="9">1.1.1.45</ecNumber>
    </recommendedName>
    <alternativeName>
        <fullName evidence="10">L-gulonate 3-dehydrogenase</fullName>
    </alternativeName>
</protein>
<keyword evidence="8" id="KW-0520">NAD</keyword>
<dbReference type="AlphaFoldDB" id="A0A0U2XI43"/>
<evidence type="ECO:0000256" key="7">
    <source>
        <dbReference type="ARBA" id="ARBA00023002"/>
    </source>
</evidence>
<evidence type="ECO:0000256" key="6">
    <source>
        <dbReference type="ARBA" id="ARBA00022553"/>
    </source>
</evidence>
<evidence type="ECO:0000256" key="3">
    <source>
        <dbReference type="ARBA" id="ARBA00009463"/>
    </source>
</evidence>
<dbReference type="RefSeq" id="WP_058383277.1">
    <property type="nucleotide sequence ID" value="NZ_CP013659.2"/>
</dbReference>
<evidence type="ECO:0000256" key="5">
    <source>
        <dbReference type="ARBA" id="ARBA00022490"/>
    </source>
</evidence>
<evidence type="ECO:0000256" key="11">
    <source>
        <dbReference type="PIRSR" id="PIRSR000105-1"/>
    </source>
</evidence>
<feature type="site" description="Important for catalytic activity" evidence="11">
    <location>
        <position position="139"/>
    </location>
</feature>
<name>A0A0U2XI43_9BACL</name>
<dbReference type="GO" id="GO:0050104">
    <property type="term" value="F:L-gulonate 3-dehydrogenase activity"/>
    <property type="evidence" value="ECO:0007669"/>
    <property type="project" value="UniProtKB-EC"/>
</dbReference>
<evidence type="ECO:0000256" key="10">
    <source>
        <dbReference type="ARBA" id="ARBA00042709"/>
    </source>
</evidence>
<dbReference type="Pfam" id="PF02737">
    <property type="entry name" value="3HCDH_N"/>
    <property type="match status" value="1"/>
</dbReference>
<comment type="pathway">
    <text evidence="2">Lipid metabolism; butanoate metabolism.</text>
</comment>
<dbReference type="GO" id="GO:0070403">
    <property type="term" value="F:NAD+ binding"/>
    <property type="evidence" value="ECO:0007669"/>
    <property type="project" value="InterPro"/>
</dbReference>
<dbReference type="Proteomes" id="UP000067683">
    <property type="component" value="Chromosome"/>
</dbReference>
<evidence type="ECO:0000256" key="2">
    <source>
        <dbReference type="ARBA" id="ARBA00005086"/>
    </source>
</evidence>
<dbReference type="GO" id="GO:0019605">
    <property type="term" value="P:butyrate metabolic process"/>
    <property type="evidence" value="ECO:0007669"/>
    <property type="project" value="UniProtKB-UniPathway"/>
</dbReference>
<evidence type="ECO:0000256" key="4">
    <source>
        <dbReference type="ARBA" id="ARBA00011738"/>
    </source>
</evidence>
<dbReference type="InterPro" id="IPR036291">
    <property type="entry name" value="NAD(P)-bd_dom_sf"/>
</dbReference>
<dbReference type="Gene3D" id="3.40.50.720">
    <property type="entry name" value="NAD(P)-binding Rossmann-like Domain"/>
    <property type="match status" value="1"/>
</dbReference>
<dbReference type="InterPro" id="IPR022694">
    <property type="entry name" value="3-OHacyl-CoA_DH"/>
</dbReference>
<dbReference type="PANTHER" id="PTHR48075">
    <property type="entry name" value="3-HYDROXYACYL-COA DEHYDROGENASE FAMILY PROTEIN"/>
    <property type="match status" value="1"/>
</dbReference>
<dbReference type="PANTHER" id="PTHR48075:SF1">
    <property type="entry name" value="LAMBDA-CRYSTALLIN HOMOLOG"/>
    <property type="match status" value="1"/>
</dbReference>
<dbReference type="InterPro" id="IPR006180">
    <property type="entry name" value="3-OHacyl-CoA_DH_CS"/>
</dbReference>
<dbReference type="SUPFAM" id="SSF48179">
    <property type="entry name" value="6-phosphogluconate dehydrogenase C-terminal domain-like"/>
    <property type="match status" value="1"/>
</dbReference>
<dbReference type="UniPathway" id="UPA00863"/>
<dbReference type="PROSITE" id="PS00067">
    <property type="entry name" value="3HCDH"/>
    <property type="match status" value="1"/>
</dbReference>
<dbReference type="InterPro" id="IPR008927">
    <property type="entry name" value="6-PGluconate_DH-like_C_sf"/>
</dbReference>
<dbReference type="OrthoDB" id="9815331at2"/>
<dbReference type="Gene3D" id="1.10.1040.10">
    <property type="entry name" value="N-(1-d-carboxylethyl)-l-norvaline Dehydrogenase, domain 2"/>
    <property type="match status" value="1"/>
</dbReference>
<dbReference type="PIRSF" id="PIRSF000105">
    <property type="entry name" value="HCDH"/>
    <property type="match status" value="1"/>
</dbReference>
<evidence type="ECO:0000256" key="9">
    <source>
        <dbReference type="ARBA" id="ARBA00038962"/>
    </source>
</evidence>
<keyword evidence="15" id="KW-1185">Reference proteome</keyword>
<keyword evidence="5" id="KW-0963">Cytoplasm</keyword>
<comment type="subcellular location">
    <subcellularLocation>
        <location evidence="1">Cytoplasm</location>
    </subcellularLocation>
</comment>
<comment type="subunit">
    <text evidence="4">Homodimer.</text>
</comment>
<reference evidence="14" key="1">
    <citation type="submission" date="2016-01" db="EMBL/GenBank/DDBJ databases">
        <title>Complete genome of Planococcus rifietoensis type strain M8.</title>
        <authorList>
            <person name="See-Too W.S."/>
        </authorList>
    </citation>
    <scope>NUCLEOTIDE SEQUENCE [LARGE SCALE GENOMIC DNA]</scope>
    <source>
        <strain evidence="14">M8</strain>
    </source>
</reference>
<dbReference type="EC" id="1.1.1.45" evidence="9"/>